<evidence type="ECO:0000256" key="1">
    <source>
        <dbReference type="ARBA" id="ARBA00004141"/>
    </source>
</evidence>
<keyword evidence="3 5" id="KW-1133">Transmembrane helix</keyword>
<gene>
    <name evidence="6" type="ORF">SVIM_LOCUS225064</name>
</gene>
<comment type="similarity">
    <text evidence="5">Belongs to the BI1 family.</text>
</comment>
<feature type="transmembrane region" description="Helical" evidence="5">
    <location>
        <begin position="181"/>
        <end position="204"/>
    </location>
</feature>
<dbReference type="EMBL" id="CAADRP010001536">
    <property type="protein sequence ID" value="VFU39888.1"/>
    <property type="molecule type" value="Genomic_DNA"/>
</dbReference>
<organism evidence="6">
    <name type="scientific">Salix viminalis</name>
    <name type="common">Common osier</name>
    <name type="synonym">Basket willow</name>
    <dbReference type="NCBI Taxonomy" id="40686"/>
    <lineage>
        <taxon>Eukaryota</taxon>
        <taxon>Viridiplantae</taxon>
        <taxon>Streptophyta</taxon>
        <taxon>Embryophyta</taxon>
        <taxon>Tracheophyta</taxon>
        <taxon>Spermatophyta</taxon>
        <taxon>Magnoliopsida</taxon>
        <taxon>eudicotyledons</taxon>
        <taxon>Gunneridae</taxon>
        <taxon>Pentapetalae</taxon>
        <taxon>rosids</taxon>
        <taxon>fabids</taxon>
        <taxon>Malpighiales</taxon>
        <taxon>Salicaceae</taxon>
        <taxon>Saliceae</taxon>
        <taxon>Salix</taxon>
    </lineage>
</organism>
<feature type="transmembrane region" description="Helical" evidence="5">
    <location>
        <begin position="58"/>
        <end position="79"/>
    </location>
</feature>
<dbReference type="AlphaFoldDB" id="A0A6N2LHF4"/>
<dbReference type="PANTHER" id="PTHR23291">
    <property type="entry name" value="BAX INHIBITOR-RELATED"/>
    <property type="match status" value="1"/>
</dbReference>
<feature type="transmembrane region" description="Helical" evidence="5">
    <location>
        <begin position="120"/>
        <end position="143"/>
    </location>
</feature>
<sequence length="269" mass="30113">MAECVCTPGKYSSRRNSRRKTISDLKQKAQNRPIRTVWMNTRRSRGFETGEYPAELDVYTIIAIQLLVTVAVATAVVSVHSISNFIVHTKVGLAIYIAIIVIPFIVLCPLYYFYQLRPLNYILLGIFTIDLGFLVGLTCAFISGKVILQSAIITFTAMVTLTLYTFWAARRGHDFSFLGPFLSASLIALLLFALIQIFFPWVGFLKGNPTHGKLEASHQLISTTWGNPIFPELMSDVAGELSSTDFQKERKLPSKTYGKILGQSRFSVK</sequence>
<proteinExistence type="inferred from homology"/>
<feature type="transmembrane region" description="Helical" evidence="5">
    <location>
        <begin position="150"/>
        <end position="169"/>
    </location>
</feature>
<keyword evidence="4 5" id="KW-0472">Membrane</keyword>
<evidence type="ECO:0000256" key="4">
    <source>
        <dbReference type="ARBA" id="ARBA00023136"/>
    </source>
</evidence>
<keyword evidence="2 5" id="KW-0812">Transmembrane</keyword>
<protein>
    <submittedName>
        <fullName evidence="6">Uncharacterized protein</fullName>
    </submittedName>
</protein>
<comment type="subcellular location">
    <subcellularLocation>
        <location evidence="1">Membrane</location>
        <topology evidence="1">Multi-pass membrane protein</topology>
    </subcellularLocation>
</comment>
<reference evidence="6" key="1">
    <citation type="submission" date="2019-03" db="EMBL/GenBank/DDBJ databases">
        <authorList>
            <person name="Mank J."/>
            <person name="Almeida P."/>
        </authorList>
    </citation>
    <scope>NUCLEOTIDE SEQUENCE</scope>
    <source>
        <strain evidence="6">78183</strain>
    </source>
</reference>
<dbReference type="PANTHER" id="PTHR23291:SF107">
    <property type="entry name" value="PROTEIN LIFEGUARD 2"/>
    <property type="match status" value="1"/>
</dbReference>
<dbReference type="GO" id="GO:0016020">
    <property type="term" value="C:membrane"/>
    <property type="evidence" value="ECO:0007669"/>
    <property type="project" value="UniProtKB-SubCell"/>
</dbReference>
<evidence type="ECO:0000256" key="5">
    <source>
        <dbReference type="RuleBase" id="RU004379"/>
    </source>
</evidence>
<accession>A0A6N2LHF4</accession>
<dbReference type="Pfam" id="PF01027">
    <property type="entry name" value="Bax1-I"/>
    <property type="match status" value="1"/>
</dbReference>
<name>A0A6N2LHF4_SALVM</name>
<dbReference type="InterPro" id="IPR006214">
    <property type="entry name" value="Bax_inhibitor_1-related"/>
</dbReference>
<evidence type="ECO:0000256" key="2">
    <source>
        <dbReference type="ARBA" id="ARBA00022692"/>
    </source>
</evidence>
<feature type="transmembrane region" description="Helical" evidence="5">
    <location>
        <begin position="91"/>
        <end position="114"/>
    </location>
</feature>
<evidence type="ECO:0000313" key="6">
    <source>
        <dbReference type="EMBL" id="VFU39888.1"/>
    </source>
</evidence>
<evidence type="ECO:0000256" key="3">
    <source>
        <dbReference type="ARBA" id="ARBA00022989"/>
    </source>
</evidence>